<dbReference type="GO" id="GO:0016020">
    <property type="term" value="C:membrane"/>
    <property type="evidence" value="ECO:0007669"/>
    <property type="project" value="UniProtKB-SubCell"/>
</dbReference>
<keyword evidence="13" id="KW-1133">Transmembrane helix</keyword>
<dbReference type="InterPro" id="IPR011042">
    <property type="entry name" value="6-blade_b-propeller_TolB-like"/>
</dbReference>
<comment type="subcellular location">
    <subcellularLocation>
        <location evidence="1">Membrane</location>
        <topology evidence="1">Single-pass membrane protein</topology>
    </subcellularLocation>
</comment>
<evidence type="ECO:0000256" key="2">
    <source>
        <dbReference type="ARBA" id="ARBA00022536"/>
    </source>
</evidence>
<proteinExistence type="predicted"/>
<protein>
    <recommendedName>
        <fullName evidence="15">EGF-like domain-containing protein</fullName>
    </recommendedName>
</protein>
<dbReference type="SMART" id="SM00192">
    <property type="entry name" value="LDLa"/>
    <property type="match status" value="2"/>
</dbReference>
<evidence type="ECO:0000256" key="6">
    <source>
        <dbReference type="ARBA" id="ARBA00023136"/>
    </source>
</evidence>
<keyword evidence="8" id="KW-0675">Receptor</keyword>
<dbReference type="Pfam" id="PF00058">
    <property type="entry name" value="Ldl_recept_b"/>
    <property type="match status" value="5"/>
</dbReference>
<dbReference type="PROSITE" id="PS50068">
    <property type="entry name" value="LDLRA_2"/>
    <property type="match status" value="2"/>
</dbReference>
<evidence type="ECO:0000256" key="14">
    <source>
        <dbReference type="SAM" id="SignalP"/>
    </source>
</evidence>
<feature type="repeat" description="LDL-receptor class B" evidence="11">
    <location>
        <begin position="105"/>
        <end position="153"/>
    </location>
</feature>
<feature type="compositionally biased region" description="Basic and acidic residues" evidence="12">
    <location>
        <begin position="1578"/>
        <end position="1596"/>
    </location>
</feature>
<dbReference type="GO" id="GO:0006897">
    <property type="term" value="P:endocytosis"/>
    <property type="evidence" value="ECO:0007669"/>
    <property type="project" value="UniProtKB-KW"/>
</dbReference>
<dbReference type="InterPro" id="IPR000742">
    <property type="entry name" value="EGF"/>
</dbReference>
<feature type="domain" description="EGF-like" evidence="15">
    <location>
        <begin position="1238"/>
        <end position="1280"/>
    </location>
</feature>
<name>A0AAN9YBV7_9HEMI</name>
<keyword evidence="7 10" id="KW-1015">Disulfide bond</keyword>
<dbReference type="Pfam" id="PF14670">
    <property type="entry name" value="FXa_inhibition"/>
    <property type="match status" value="2"/>
</dbReference>
<evidence type="ECO:0000256" key="7">
    <source>
        <dbReference type="ARBA" id="ARBA00023157"/>
    </source>
</evidence>
<sequence>MLIILWIFCVLQVCLCHHTVLLNTQKDIRLIRAPKKAQIVVKDLQEANAIDYLYQEAMVCWVDHGSDHLTEEIACTSYNVSNHKTTLAKNGITYPDGIACDWLTRKLYWTDRGESGNDIPAKIEVVSMETKYRKVLFWQDLDQPRGIAVDPLLGLLFWSDWGDSPRIESASMNGDPSSRRIIVPEDHLVWPNGISLDIEAKEIYWVDGHRSVLEVCDYNGNNRRTLWRKMNLPYAMGVSVAKDEIFWTDWKERSLYVLNRSAPTQPTEVLHLPDPLICDVKVLDAQRQPYQRTPCERNNGNCSHLCLLSSGPERYSCTCPTGIKLLKDNVTCAERVEEFLLLVQWSEITKISLDTPDLGRTVIPLKEVKHAMGVDFDPVEEYFYWTDQQLRNIRRARLDGSHQETVISQDVLDPDGVAIDWLARNMYWCDSGANRIEMLRLKTRFRKTIIFEDLEEPRAVVVAPEHGWLFWSDWSEQKPKIERADLDGSNRLVLVDKEISWPNGLALDLEEEKVYWGDAKTDKIEVVNMDGRNRREIVVENIPHIFGLSLLNDKLYWTDVQRRALESAKKHQGRDRVQLLEMADLRGIKAVRMSAKLGSNTCSTNNGGCDQFCVHKPNNQSICMCQIDYELRNDNKTCTLPDVSLILYSSKNIRKVSIVNPRSQETIPIINAKSISAIDVNIADDRLYWAETSNKMRSMSINRAFVNGSRMERLIEFGVQSPESLAVDWLSSNLYWADTGSKRIEVAKLNGQFRRVLFWKSLKEPRNLILDPRVGLMFWSEWGGGTSNGAIIKAYMDGSAKEPIVTGISRVSGLTIDYADRHLYWTSDANGVGTIERCNAEGQNRFVILSAHTTQPYSIANYQHFLFWINLGNASVIQADKHSGRFQKVLFAQNEKVSDIRIVEAATKRSKGWNACVGNQHCQYLCLVRPAVNLATSPVCSCPSHYTMREGVCQPPVNYLLFSQRNVIYRLTTNLNECPDMPLPIPGLKAVRAIDYDPVTKNIYWIDGKSSTIRRAQENSLHAQVVFGNVESDEERYIGVQSSGGEKEFVHYVDIALEPYSKLLFWSCAVTNTINVTRINQPNVGGTIYVASDEEKPRNLALHPERGLLFWVNVGKGPGIVQSRLNGQKQSFISTDEQIPTALAVDRKFNMLYFASADKLYQYDLFDRNKVVVLHDKHVVGLAVMRSYLYLVDRDAQRIERLDKTSNEGHITVVEHSQQIMDLVAVTPLDDDVDIGHPCSVHNHFGNCSHLCLRAVENPNAAECACPQGMHLGADQKACVWPQPCGEDHFVCRTPGTECIPQQWRCDGSSDCADDSDEEKCTCGRDEFQCDRGVCVPQTAVCDGVADCKNGADELRNCAEEHPRIGVAGDDNSNVMVVFALSLIVFFVVVVFAFMHCKVGFKRTAGAAEQDAVVMRPLAPDLCPQIAPLPHSMKNGGGGSGSSGVGPLSGGGGGSSGSYDRSHITGASSSISVNQVPLNPPPSPTTTILQEEFCCDQFSLPPHPTPCSTFVCDESDAHSALSSGYRRAPMHDPGYHHHHHHQQQPQQRHHHHRSSSNSRHHQRHVRNRRTPSSDYYVDEQRAPVYRGERMVDRSDYELPQPPPTPCSYSSPTPSPTSSIGLSSSPR</sequence>
<dbReference type="Gene3D" id="4.10.400.10">
    <property type="entry name" value="Low-density Lipoprotein Receptor"/>
    <property type="match status" value="2"/>
</dbReference>
<reference evidence="16 17" key="1">
    <citation type="submission" date="2024-03" db="EMBL/GenBank/DDBJ databases">
        <title>Adaptation during the transition from Ophiocordyceps entomopathogen to insect associate is accompanied by gene loss and intensified selection.</title>
        <authorList>
            <person name="Ward C.M."/>
            <person name="Onetto C.A."/>
            <person name="Borneman A.R."/>
        </authorList>
    </citation>
    <scope>NUCLEOTIDE SEQUENCE [LARGE SCALE GENOMIC DNA]</scope>
    <source>
        <strain evidence="16">AWRI1</strain>
        <tissue evidence="16">Single Adult Female</tissue>
    </source>
</reference>
<feature type="region of interest" description="Disordered" evidence="12">
    <location>
        <begin position="1433"/>
        <end position="1465"/>
    </location>
</feature>
<dbReference type="PRINTS" id="PR00261">
    <property type="entry name" value="LDLRECEPTOR"/>
</dbReference>
<feature type="signal peptide" evidence="14">
    <location>
        <begin position="1"/>
        <end position="16"/>
    </location>
</feature>
<dbReference type="SUPFAM" id="SSF63825">
    <property type="entry name" value="YWTD domain"/>
    <property type="match status" value="4"/>
</dbReference>
<feature type="transmembrane region" description="Helical" evidence="13">
    <location>
        <begin position="1375"/>
        <end position="1395"/>
    </location>
</feature>
<feature type="repeat" description="LDL-receptor class B" evidence="11">
    <location>
        <begin position="685"/>
        <end position="731"/>
    </location>
</feature>
<dbReference type="SUPFAM" id="SSF57196">
    <property type="entry name" value="EGF/Laminin"/>
    <property type="match status" value="2"/>
</dbReference>
<evidence type="ECO:0000256" key="12">
    <source>
        <dbReference type="SAM" id="MobiDB-lite"/>
    </source>
</evidence>
<feature type="compositionally biased region" description="Gly residues" evidence="12">
    <location>
        <begin position="1435"/>
        <end position="1456"/>
    </location>
</feature>
<feature type="region of interest" description="Disordered" evidence="12">
    <location>
        <begin position="1522"/>
        <end position="1626"/>
    </location>
</feature>
<evidence type="ECO:0000256" key="1">
    <source>
        <dbReference type="ARBA" id="ARBA00004167"/>
    </source>
</evidence>
<keyword evidence="13" id="KW-0812">Transmembrane</keyword>
<feature type="repeat" description="LDL-receptor class B" evidence="11">
    <location>
        <begin position="154"/>
        <end position="200"/>
    </location>
</feature>
<feature type="repeat" description="LDL-receptor class B" evidence="11">
    <location>
        <begin position="381"/>
        <end position="423"/>
    </location>
</feature>
<evidence type="ECO:0000256" key="3">
    <source>
        <dbReference type="ARBA" id="ARBA00022583"/>
    </source>
</evidence>
<feature type="compositionally biased region" description="Low complexity" evidence="12">
    <location>
        <begin position="1606"/>
        <end position="1626"/>
    </location>
</feature>
<feature type="disulfide bond" evidence="10">
    <location>
        <begin position="1306"/>
        <end position="1321"/>
    </location>
</feature>
<feature type="domain" description="EGF-like" evidence="15">
    <location>
        <begin position="294"/>
        <end position="333"/>
    </location>
</feature>
<dbReference type="Gene3D" id="2.120.10.30">
    <property type="entry name" value="TolB, C-terminal domain"/>
    <property type="match status" value="4"/>
</dbReference>
<evidence type="ECO:0000313" key="17">
    <source>
        <dbReference type="Proteomes" id="UP001367676"/>
    </source>
</evidence>
<organism evidence="16 17">
    <name type="scientific">Parthenolecanium corni</name>
    <dbReference type="NCBI Taxonomy" id="536013"/>
    <lineage>
        <taxon>Eukaryota</taxon>
        <taxon>Metazoa</taxon>
        <taxon>Ecdysozoa</taxon>
        <taxon>Arthropoda</taxon>
        <taxon>Hexapoda</taxon>
        <taxon>Insecta</taxon>
        <taxon>Pterygota</taxon>
        <taxon>Neoptera</taxon>
        <taxon>Paraneoptera</taxon>
        <taxon>Hemiptera</taxon>
        <taxon>Sternorrhyncha</taxon>
        <taxon>Coccoidea</taxon>
        <taxon>Coccidae</taxon>
        <taxon>Parthenolecanium</taxon>
    </lineage>
</organism>
<dbReference type="InterPro" id="IPR023415">
    <property type="entry name" value="LDLR_class-A_CS"/>
</dbReference>
<feature type="repeat" description="LDL-receptor class B" evidence="11">
    <location>
        <begin position="424"/>
        <end position="466"/>
    </location>
</feature>
<keyword evidence="2" id="KW-0245">EGF-like domain</keyword>
<feature type="repeat" description="LDL-receptor class B" evidence="11">
    <location>
        <begin position="467"/>
        <end position="511"/>
    </location>
</feature>
<feature type="repeat" description="LDL-receptor class B" evidence="11">
    <location>
        <begin position="201"/>
        <end position="244"/>
    </location>
</feature>
<keyword evidence="4 14" id="KW-0732">Signal</keyword>
<feature type="domain" description="EGF-like" evidence="15">
    <location>
        <begin position="601"/>
        <end position="639"/>
    </location>
</feature>
<feature type="domain" description="EGF-like" evidence="15">
    <location>
        <begin position="915"/>
        <end position="954"/>
    </location>
</feature>
<dbReference type="SMART" id="SM00181">
    <property type="entry name" value="EGF"/>
    <property type="match status" value="4"/>
</dbReference>
<dbReference type="PANTHER" id="PTHR46513:SF41">
    <property type="entry name" value="LOW-DENSITY LIPOPROTEIN RECEPTOR-RELATED PROTEIN"/>
    <property type="match status" value="1"/>
</dbReference>
<evidence type="ECO:0000256" key="8">
    <source>
        <dbReference type="ARBA" id="ARBA00023170"/>
    </source>
</evidence>
<evidence type="ECO:0000256" key="10">
    <source>
        <dbReference type="PROSITE-ProRule" id="PRU00124"/>
    </source>
</evidence>
<dbReference type="SUPFAM" id="SSF57424">
    <property type="entry name" value="LDL receptor-like module"/>
    <property type="match status" value="2"/>
</dbReference>
<evidence type="ECO:0000256" key="13">
    <source>
        <dbReference type="SAM" id="Phobius"/>
    </source>
</evidence>
<feature type="disulfide bond" evidence="10">
    <location>
        <begin position="1330"/>
        <end position="1348"/>
    </location>
</feature>
<keyword evidence="5" id="KW-0677">Repeat</keyword>
<feature type="repeat" description="LDL-receptor class B" evidence="11">
    <location>
        <begin position="512"/>
        <end position="554"/>
    </location>
</feature>
<evidence type="ECO:0000313" key="16">
    <source>
        <dbReference type="EMBL" id="KAK7605360.1"/>
    </source>
</evidence>
<dbReference type="InterPro" id="IPR002172">
    <property type="entry name" value="LDrepeatLR_classA_rpt"/>
</dbReference>
<dbReference type="EMBL" id="JBBCAQ010000002">
    <property type="protein sequence ID" value="KAK7605360.1"/>
    <property type="molecule type" value="Genomic_DNA"/>
</dbReference>
<dbReference type="CDD" id="cd00112">
    <property type="entry name" value="LDLa"/>
    <property type="match status" value="2"/>
</dbReference>
<gene>
    <name evidence="16" type="ORF">V9T40_007218</name>
</gene>
<dbReference type="InterPro" id="IPR000033">
    <property type="entry name" value="LDLR_classB_rpt"/>
</dbReference>
<evidence type="ECO:0000259" key="15">
    <source>
        <dbReference type="SMART" id="SM00181"/>
    </source>
</evidence>
<keyword evidence="6 13" id="KW-0472">Membrane</keyword>
<feature type="disulfide bond" evidence="10">
    <location>
        <begin position="1323"/>
        <end position="1335"/>
    </location>
</feature>
<dbReference type="InterPro" id="IPR036055">
    <property type="entry name" value="LDL_receptor-like_sf"/>
</dbReference>
<accession>A0AAN9YBV7</accession>
<keyword evidence="3" id="KW-0254">Endocytosis</keyword>
<dbReference type="PROSITE" id="PS51120">
    <property type="entry name" value="LDLRB"/>
    <property type="match status" value="9"/>
</dbReference>
<keyword evidence="9" id="KW-0325">Glycoprotein</keyword>
<keyword evidence="17" id="KW-1185">Reference proteome</keyword>
<comment type="caution">
    <text evidence="16">The sequence shown here is derived from an EMBL/GenBank/DDBJ whole genome shotgun (WGS) entry which is preliminary data.</text>
</comment>
<dbReference type="SMART" id="SM00135">
    <property type="entry name" value="LY"/>
    <property type="match status" value="19"/>
</dbReference>
<dbReference type="PROSITE" id="PS01209">
    <property type="entry name" value="LDLRA_1"/>
    <property type="match status" value="1"/>
</dbReference>
<feature type="repeat" description="LDL-receptor class B" evidence="11">
    <location>
        <begin position="732"/>
        <end position="774"/>
    </location>
</feature>
<dbReference type="FunFam" id="2.120.10.30:FF:000241">
    <property type="entry name" value="Low-density lipoprotein receptor-related protein 6"/>
    <property type="match status" value="3"/>
</dbReference>
<evidence type="ECO:0000256" key="4">
    <source>
        <dbReference type="ARBA" id="ARBA00022729"/>
    </source>
</evidence>
<feature type="chain" id="PRO_5042979000" description="EGF-like domain-containing protein" evidence="14">
    <location>
        <begin position="17"/>
        <end position="1626"/>
    </location>
</feature>
<evidence type="ECO:0000256" key="11">
    <source>
        <dbReference type="PROSITE-ProRule" id="PRU00461"/>
    </source>
</evidence>
<comment type="caution">
    <text evidence="10">Lacks conserved residue(s) required for the propagation of feature annotation.</text>
</comment>
<dbReference type="Pfam" id="PF00057">
    <property type="entry name" value="Ldl_recept_a"/>
    <property type="match status" value="2"/>
</dbReference>
<dbReference type="PANTHER" id="PTHR46513">
    <property type="entry name" value="VITELLOGENIN RECEPTOR-LIKE PROTEIN-RELATED-RELATED"/>
    <property type="match status" value="1"/>
</dbReference>
<evidence type="ECO:0000256" key="5">
    <source>
        <dbReference type="ARBA" id="ARBA00022737"/>
    </source>
</evidence>
<evidence type="ECO:0000256" key="9">
    <source>
        <dbReference type="ARBA" id="ARBA00023180"/>
    </source>
</evidence>
<dbReference type="Proteomes" id="UP001367676">
    <property type="component" value="Unassembled WGS sequence"/>
</dbReference>
<feature type="compositionally biased region" description="Basic residues" evidence="12">
    <location>
        <begin position="1536"/>
        <end position="1569"/>
    </location>
</feature>
<dbReference type="InterPro" id="IPR050778">
    <property type="entry name" value="Cueball_EGF_LRP_Nidogen"/>
</dbReference>